<accession>A0ABT8CW76</accession>
<keyword evidence="3" id="KW-1185">Reference proteome</keyword>
<comment type="caution">
    <text evidence="2">The sequence shown here is derived from an EMBL/GenBank/DDBJ whole genome shotgun (WGS) entry which is preliminary data.</text>
</comment>
<dbReference type="InterPro" id="IPR011250">
    <property type="entry name" value="OMP/PagP_B-barrel"/>
</dbReference>
<evidence type="ECO:0000313" key="2">
    <source>
        <dbReference type="EMBL" id="MDN3707422.1"/>
    </source>
</evidence>
<feature type="signal peptide" evidence="1">
    <location>
        <begin position="1"/>
        <end position="20"/>
    </location>
</feature>
<proteinExistence type="predicted"/>
<dbReference type="EMBL" id="JAUFQU010000001">
    <property type="protein sequence ID" value="MDN3707422.1"/>
    <property type="molecule type" value="Genomic_DNA"/>
</dbReference>
<dbReference type="Proteomes" id="UP001242368">
    <property type="component" value="Unassembled WGS sequence"/>
</dbReference>
<feature type="chain" id="PRO_5045998444" evidence="1">
    <location>
        <begin position="21"/>
        <end position="160"/>
    </location>
</feature>
<dbReference type="SUPFAM" id="SSF56925">
    <property type="entry name" value="OMPA-like"/>
    <property type="match status" value="1"/>
</dbReference>
<protein>
    <submittedName>
        <fullName evidence="2">Uncharacterized protein</fullName>
    </submittedName>
</protein>
<organism evidence="2 3">
    <name type="scientific">Paenimyroides ceti</name>
    <dbReference type="NCBI Taxonomy" id="395087"/>
    <lineage>
        <taxon>Bacteria</taxon>
        <taxon>Pseudomonadati</taxon>
        <taxon>Bacteroidota</taxon>
        <taxon>Flavobacteriia</taxon>
        <taxon>Flavobacteriales</taxon>
        <taxon>Flavobacteriaceae</taxon>
        <taxon>Paenimyroides</taxon>
    </lineage>
</organism>
<name>A0ABT8CW76_9FLAO</name>
<evidence type="ECO:0000313" key="3">
    <source>
        <dbReference type="Proteomes" id="UP001242368"/>
    </source>
</evidence>
<keyword evidence="1" id="KW-0732">Signal</keyword>
<dbReference type="RefSeq" id="WP_290363395.1">
    <property type="nucleotide sequence ID" value="NZ_JAUFQU010000001.1"/>
</dbReference>
<gene>
    <name evidence="2" type="ORF">QW060_09800</name>
</gene>
<sequence length="160" mass="17993">MKKLIITTGILLAGLLQANAQRPVSQNAIGLRLSLNETVGPEINYQRLLSDKNRLELGLGWKQTKHVDAFKLSGVYQWLWNIEGGFNWYAGVGASVGSWNDDHRDKSGAILALAGQIGVEYHFNIPLQVFVDFRPEIYLTDYYKDNNFGPDFGLGARFKF</sequence>
<evidence type="ECO:0000256" key="1">
    <source>
        <dbReference type="SAM" id="SignalP"/>
    </source>
</evidence>
<dbReference type="Gene3D" id="2.40.160.20">
    <property type="match status" value="1"/>
</dbReference>
<reference evidence="3" key="1">
    <citation type="journal article" date="2019" name="Int. J. Syst. Evol. Microbiol.">
        <title>The Global Catalogue of Microorganisms (GCM) 10K type strain sequencing project: providing services to taxonomists for standard genome sequencing and annotation.</title>
        <authorList>
            <consortium name="The Broad Institute Genomics Platform"/>
            <consortium name="The Broad Institute Genome Sequencing Center for Infectious Disease"/>
            <person name="Wu L."/>
            <person name="Ma J."/>
        </authorList>
    </citation>
    <scope>NUCLEOTIDE SEQUENCE [LARGE SCALE GENOMIC DNA]</scope>
    <source>
        <strain evidence="3">CECT 7184</strain>
    </source>
</reference>